<evidence type="ECO:0000256" key="2">
    <source>
        <dbReference type="SAM" id="Phobius"/>
    </source>
</evidence>
<protein>
    <recommendedName>
        <fullName evidence="6">LPXTG-motif cell wall anchor domain-containing protein</fullName>
    </recommendedName>
</protein>
<feature type="compositionally biased region" description="Polar residues" evidence="1">
    <location>
        <begin position="282"/>
        <end position="294"/>
    </location>
</feature>
<keyword evidence="3" id="KW-0732">Signal</keyword>
<accession>A0A7W3JQ89</accession>
<feature type="signal peptide" evidence="3">
    <location>
        <begin position="1"/>
        <end position="27"/>
    </location>
</feature>
<dbReference type="AlphaFoldDB" id="A0A7W3JQ89"/>
<keyword evidence="2" id="KW-0812">Transmembrane</keyword>
<proteinExistence type="predicted"/>
<keyword evidence="5" id="KW-1185">Reference proteome</keyword>
<evidence type="ECO:0000256" key="1">
    <source>
        <dbReference type="SAM" id="MobiDB-lite"/>
    </source>
</evidence>
<dbReference type="Proteomes" id="UP000526083">
    <property type="component" value="Unassembled WGS sequence"/>
</dbReference>
<dbReference type="EMBL" id="JACGWY010000004">
    <property type="protein sequence ID" value="MBA8817009.1"/>
    <property type="molecule type" value="Genomic_DNA"/>
</dbReference>
<evidence type="ECO:0000313" key="5">
    <source>
        <dbReference type="Proteomes" id="UP000526083"/>
    </source>
</evidence>
<gene>
    <name evidence="4" type="ORF">FHX48_002103</name>
</gene>
<organism evidence="4 5">
    <name type="scientific">Microbacterium halimionae</name>
    <dbReference type="NCBI Taxonomy" id="1526413"/>
    <lineage>
        <taxon>Bacteria</taxon>
        <taxon>Bacillati</taxon>
        <taxon>Actinomycetota</taxon>
        <taxon>Actinomycetes</taxon>
        <taxon>Micrococcales</taxon>
        <taxon>Microbacteriaceae</taxon>
        <taxon>Microbacterium</taxon>
    </lineage>
</organism>
<evidence type="ECO:0008006" key="6">
    <source>
        <dbReference type="Google" id="ProtNLM"/>
    </source>
</evidence>
<sequence>MVSSVRAWATAALLVSLLAVAAPAAAAAPPALVLTLPDRLVVGSDGSPPFGDVHGENIPGQFVVEGCPDPNAVVVEATYFTPGGNPDGDAAETFDGYPEEQGRQAIALRQVVEWFESTGQAAGGSMVFAVECSPLGDTAVAAIPVLELQFQLPTGTTIETLQAEADPGSAVILGCGEGSSNYMRIAATYWASIDGEYIEMPVAEVPGQAVVDGVVEFPLTEIAEWLKIENPALGSLILEATCFSPSSTPSPDDAISFAWILIPGNVNGGSELLPTSEPEVTADSTTETDGSNSEMDGLAVTGGDEVDPLVPLLAFAMIIAGAIAVGFSSMQGRRKRQV</sequence>
<keyword evidence="2" id="KW-1133">Transmembrane helix</keyword>
<comment type="caution">
    <text evidence="4">The sequence shown here is derived from an EMBL/GenBank/DDBJ whole genome shotgun (WGS) entry which is preliminary data.</text>
</comment>
<evidence type="ECO:0000313" key="4">
    <source>
        <dbReference type="EMBL" id="MBA8817009.1"/>
    </source>
</evidence>
<feature type="region of interest" description="Disordered" evidence="1">
    <location>
        <begin position="271"/>
        <end position="300"/>
    </location>
</feature>
<feature type="transmembrane region" description="Helical" evidence="2">
    <location>
        <begin position="309"/>
        <end position="327"/>
    </location>
</feature>
<dbReference type="RefSeq" id="WP_167045271.1">
    <property type="nucleotide sequence ID" value="NZ_JAAOZB010000001.1"/>
</dbReference>
<evidence type="ECO:0000256" key="3">
    <source>
        <dbReference type="SAM" id="SignalP"/>
    </source>
</evidence>
<feature type="chain" id="PRO_5031431048" description="LPXTG-motif cell wall anchor domain-containing protein" evidence="3">
    <location>
        <begin position="28"/>
        <end position="338"/>
    </location>
</feature>
<reference evidence="4 5" key="1">
    <citation type="submission" date="2020-07" db="EMBL/GenBank/DDBJ databases">
        <title>Sequencing the genomes of 1000 actinobacteria strains.</title>
        <authorList>
            <person name="Klenk H.-P."/>
        </authorList>
    </citation>
    <scope>NUCLEOTIDE SEQUENCE [LARGE SCALE GENOMIC DNA]</scope>
    <source>
        <strain evidence="4 5">DSM 27576</strain>
    </source>
</reference>
<name>A0A7W3JQ89_9MICO</name>
<keyword evidence="2" id="KW-0472">Membrane</keyword>